<keyword evidence="11" id="KW-1185">Reference proteome</keyword>
<evidence type="ECO:0000256" key="5">
    <source>
        <dbReference type="ARBA" id="ARBA00023163"/>
    </source>
</evidence>
<sequence length="250" mass="28111">MNKKVLIVEDEAHIGIGIKFNCEAEGLEATLVEDGPSALKLIADEPDEFCAVILDIMLPDMSGYAVLEEIRARGIQIPVLILSARTLTEDKVRGFDAGADQYLTKPFELPELISRVKSLVNRRKPEPATLPTPDVFAFGNARIDFKRHEVTVDGELLELTTKELDLLRFFVAREGQVLSRSDLLDNVWGVDSSPITRTVDNFIVRLRRYFEIDPANPQHFLSVRGVGYRFVADPNGEEHDESKTEDDENE</sequence>
<evidence type="ECO:0000313" key="10">
    <source>
        <dbReference type="EMBL" id="QDU46047.1"/>
    </source>
</evidence>
<dbReference type="PANTHER" id="PTHR48111:SF21">
    <property type="entry name" value="DNA-BINDING DUAL MASTER TRANSCRIPTIONAL REGULATOR RPAA"/>
    <property type="match status" value="1"/>
</dbReference>
<dbReference type="GO" id="GO:0032993">
    <property type="term" value="C:protein-DNA complex"/>
    <property type="evidence" value="ECO:0007669"/>
    <property type="project" value="TreeGrafter"/>
</dbReference>
<dbReference type="InterPro" id="IPR039420">
    <property type="entry name" value="WalR-like"/>
</dbReference>
<proteinExistence type="predicted"/>
<dbReference type="InterPro" id="IPR036388">
    <property type="entry name" value="WH-like_DNA-bd_sf"/>
</dbReference>
<feature type="domain" description="OmpR/PhoB-type" evidence="9">
    <location>
        <begin position="133"/>
        <end position="232"/>
    </location>
</feature>
<dbReference type="KEGG" id="sdyn:Mal52_45440"/>
<keyword evidence="5" id="KW-0804">Transcription</keyword>
<dbReference type="RefSeq" id="WP_145378574.1">
    <property type="nucleotide sequence ID" value="NZ_CP036276.1"/>
</dbReference>
<gene>
    <name evidence="10" type="primary">regX3</name>
    <name evidence="10" type="ORF">Mal52_45440</name>
</gene>
<dbReference type="Pfam" id="PF00486">
    <property type="entry name" value="Trans_reg_C"/>
    <property type="match status" value="1"/>
</dbReference>
<dbReference type="Gene3D" id="6.10.250.690">
    <property type="match status" value="1"/>
</dbReference>
<evidence type="ECO:0000259" key="8">
    <source>
        <dbReference type="PROSITE" id="PS50110"/>
    </source>
</evidence>
<dbReference type="Gene3D" id="1.10.10.10">
    <property type="entry name" value="Winged helix-like DNA-binding domain superfamily/Winged helix DNA-binding domain"/>
    <property type="match status" value="1"/>
</dbReference>
<feature type="DNA-binding region" description="OmpR/PhoB-type" evidence="7">
    <location>
        <begin position="133"/>
        <end position="232"/>
    </location>
</feature>
<evidence type="ECO:0000256" key="1">
    <source>
        <dbReference type="ARBA" id="ARBA00022553"/>
    </source>
</evidence>
<evidence type="ECO:0000256" key="4">
    <source>
        <dbReference type="ARBA" id="ARBA00023125"/>
    </source>
</evidence>
<dbReference type="InterPro" id="IPR001867">
    <property type="entry name" value="OmpR/PhoB-type_DNA-bd"/>
</dbReference>
<dbReference type="EMBL" id="CP036276">
    <property type="protein sequence ID" value="QDU46047.1"/>
    <property type="molecule type" value="Genomic_DNA"/>
</dbReference>
<dbReference type="GO" id="GO:0005829">
    <property type="term" value="C:cytosol"/>
    <property type="evidence" value="ECO:0007669"/>
    <property type="project" value="TreeGrafter"/>
</dbReference>
<protein>
    <submittedName>
        <fullName evidence="10">Sensory transduction protein regX3</fullName>
    </submittedName>
</protein>
<dbReference type="InterPro" id="IPR016032">
    <property type="entry name" value="Sig_transdc_resp-reg_C-effctor"/>
</dbReference>
<accession>A0A517ZU87</accession>
<dbReference type="GO" id="GO:0000156">
    <property type="term" value="F:phosphorelay response regulator activity"/>
    <property type="evidence" value="ECO:0007669"/>
    <property type="project" value="TreeGrafter"/>
</dbReference>
<feature type="domain" description="Response regulatory" evidence="8">
    <location>
        <begin position="4"/>
        <end position="120"/>
    </location>
</feature>
<dbReference type="CDD" id="cd00383">
    <property type="entry name" value="trans_reg_C"/>
    <property type="match status" value="1"/>
</dbReference>
<feature type="modified residue" description="4-aspartylphosphate" evidence="6">
    <location>
        <position position="55"/>
    </location>
</feature>
<keyword evidence="1 6" id="KW-0597">Phosphoprotein</keyword>
<dbReference type="GO" id="GO:0006355">
    <property type="term" value="P:regulation of DNA-templated transcription"/>
    <property type="evidence" value="ECO:0007669"/>
    <property type="project" value="InterPro"/>
</dbReference>
<keyword evidence="4 7" id="KW-0238">DNA-binding</keyword>
<dbReference type="GO" id="GO:0000976">
    <property type="term" value="F:transcription cis-regulatory region binding"/>
    <property type="evidence" value="ECO:0007669"/>
    <property type="project" value="TreeGrafter"/>
</dbReference>
<dbReference type="PROSITE" id="PS50110">
    <property type="entry name" value="RESPONSE_REGULATORY"/>
    <property type="match status" value="1"/>
</dbReference>
<dbReference type="AlphaFoldDB" id="A0A517ZU87"/>
<keyword evidence="2" id="KW-0902">Two-component regulatory system</keyword>
<keyword evidence="3" id="KW-0805">Transcription regulation</keyword>
<dbReference type="SMART" id="SM00862">
    <property type="entry name" value="Trans_reg_C"/>
    <property type="match status" value="1"/>
</dbReference>
<reference evidence="10 11" key="1">
    <citation type="submission" date="2019-02" db="EMBL/GenBank/DDBJ databases">
        <title>Deep-cultivation of Planctomycetes and their phenomic and genomic characterization uncovers novel biology.</title>
        <authorList>
            <person name="Wiegand S."/>
            <person name="Jogler M."/>
            <person name="Boedeker C."/>
            <person name="Pinto D."/>
            <person name="Vollmers J."/>
            <person name="Rivas-Marin E."/>
            <person name="Kohn T."/>
            <person name="Peeters S.H."/>
            <person name="Heuer A."/>
            <person name="Rast P."/>
            <person name="Oberbeckmann S."/>
            <person name="Bunk B."/>
            <person name="Jeske O."/>
            <person name="Meyerdierks A."/>
            <person name="Storesund J.E."/>
            <person name="Kallscheuer N."/>
            <person name="Luecker S."/>
            <person name="Lage O.M."/>
            <person name="Pohl T."/>
            <person name="Merkel B.J."/>
            <person name="Hornburger P."/>
            <person name="Mueller R.-W."/>
            <person name="Bruemmer F."/>
            <person name="Labrenz M."/>
            <person name="Spormann A.M."/>
            <person name="Op den Camp H."/>
            <person name="Overmann J."/>
            <person name="Amann R."/>
            <person name="Jetten M.S.M."/>
            <person name="Mascher T."/>
            <person name="Medema M.H."/>
            <person name="Devos D.P."/>
            <person name="Kaster A.-K."/>
            <person name="Ovreas L."/>
            <person name="Rohde M."/>
            <person name="Galperin M.Y."/>
            <person name="Jogler C."/>
        </authorList>
    </citation>
    <scope>NUCLEOTIDE SEQUENCE [LARGE SCALE GENOMIC DNA]</scope>
    <source>
        <strain evidence="10 11">Mal52</strain>
    </source>
</reference>
<dbReference type="SUPFAM" id="SSF46894">
    <property type="entry name" value="C-terminal effector domain of the bipartite response regulators"/>
    <property type="match status" value="1"/>
</dbReference>
<dbReference type="SUPFAM" id="SSF52172">
    <property type="entry name" value="CheY-like"/>
    <property type="match status" value="1"/>
</dbReference>
<dbReference type="Gene3D" id="3.40.50.2300">
    <property type="match status" value="1"/>
</dbReference>
<evidence type="ECO:0000256" key="2">
    <source>
        <dbReference type="ARBA" id="ARBA00023012"/>
    </source>
</evidence>
<dbReference type="Pfam" id="PF00072">
    <property type="entry name" value="Response_reg"/>
    <property type="match status" value="1"/>
</dbReference>
<evidence type="ECO:0000256" key="6">
    <source>
        <dbReference type="PROSITE-ProRule" id="PRU00169"/>
    </source>
</evidence>
<organism evidence="10 11">
    <name type="scientific">Symmachiella dynata</name>
    <dbReference type="NCBI Taxonomy" id="2527995"/>
    <lineage>
        <taxon>Bacteria</taxon>
        <taxon>Pseudomonadati</taxon>
        <taxon>Planctomycetota</taxon>
        <taxon>Planctomycetia</taxon>
        <taxon>Planctomycetales</taxon>
        <taxon>Planctomycetaceae</taxon>
        <taxon>Symmachiella</taxon>
    </lineage>
</organism>
<dbReference type="PROSITE" id="PS51755">
    <property type="entry name" value="OMPR_PHOB"/>
    <property type="match status" value="1"/>
</dbReference>
<evidence type="ECO:0000313" key="11">
    <source>
        <dbReference type="Proteomes" id="UP000319383"/>
    </source>
</evidence>
<evidence type="ECO:0000256" key="7">
    <source>
        <dbReference type="PROSITE-ProRule" id="PRU01091"/>
    </source>
</evidence>
<evidence type="ECO:0000256" key="3">
    <source>
        <dbReference type="ARBA" id="ARBA00023015"/>
    </source>
</evidence>
<dbReference type="InterPro" id="IPR001789">
    <property type="entry name" value="Sig_transdc_resp-reg_receiver"/>
</dbReference>
<dbReference type="InterPro" id="IPR011006">
    <property type="entry name" value="CheY-like_superfamily"/>
</dbReference>
<evidence type="ECO:0000259" key="9">
    <source>
        <dbReference type="PROSITE" id="PS51755"/>
    </source>
</evidence>
<dbReference type="PANTHER" id="PTHR48111">
    <property type="entry name" value="REGULATOR OF RPOS"/>
    <property type="match status" value="1"/>
</dbReference>
<dbReference type="SMART" id="SM00448">
    <property type="entry name" value="REC"/>
    <property type="match status" value="1"/>
</dbReference>
<name>A0A517ZU87_9PLAN</name>
<dbReference type="Proteomes" id="UP000319383">
    <property type="component" value="Chromosome"/>
</dbReference>